<dbReference type="Proteomes" id="UP001200470">
    <property type="component" value="Unassembled WGS sequence"/>
</dbReference>
<dbReference type="RefSeq" id="WP_094434105.1">
    <property type="nucleotide sequence ID" value="NZ_JADYTN010000008.1"/>
</dbReference>
<organism evidence="1 2">
    <name type="scientific">Xylanibacter brevis</name>
    <dbReference type="NCBI Taxonomy" id="83231"/>
    <lineage>
        <taxon>Bacteria</taxon>
        <taxon>Pseudomonadati</taxon>
        <taxon>Bacteroidota</taxon>
        <taxon>Bacteroidia</taxon>
        <taxon>Bacteroidales</taxon>
        <taxon>Prevotellaceae</taxon>
        <taxon>Xylanibacter</taxon>
    </lineage>
</organism>
<evidence type="ECO:0000313" key="1">
    <source>
        <dbReference type="EMBL" id="MCF2563419.1"/>
    </source>
</evidence>
<reference evidence="1 2" key="1">
    <citation type="submission" date="2020-12" db="EMBL/GenBank/DDBJ databases">
        <title>Whole genome sequences of gut porcine anaerobes.</title>
        <authorList>
            <person name="Kubasova T."/>
            <person name="Jahodarova E."/>
            <person name="Rychlik I."/>
        </authorList>
    </citation>
    <scope>NUCLEOTIDE SEQUENCE [LARGE SCALE GENOMIC DNA]</scope>
    <source>
        <strain evidence="1 2">An925</strain>
    </source>
</reference>
<name>A0ABS9CGR4_9BACT</name>
<evidence type="ECO:0008006" key="3">
    <source>
        <dbReference type="Google" id="ProtNLM"/>
    </source>
</evidence>
<keyword evidence="2" id="KW-1185">Reference proteome</keyword>
<proteinExistence type="predicted"/>
<accession>A0ABS9CGR4</accession>
<sequence>MKEEQKRPRPTVDQLNEIEQLKAKLHDAHLLSDDARDEAKERLDKLFSSYDWTNYKFTDPATGKKGVKNAVGQILVPADYEDFTFVGDRYLFDYPTLGAKKDGKYGIVAADGSDHVFTDFRFDALVCYPYATMYQAYWDGMKDKFGLVTGNGTVLVPNVLTACHEPWNDFVLLEGDGKYGALDLNTLKVVVPEYDKVDLDDNEEVVFHKDGVEGYIVEDTGEFVPKDKIEDDEEYVDVYVYNTYDNDMF</sequence>
<comment type="caution">
    <text evidence="1">The sequence shown here is derived from an EMBL/GenBank/DDBJ whole genome shotgun (WGS) entry which is preliminary data.</text>
</comment>
<evidence type="ECO:0000313" key="2">
    <source>
        <dbReference type="Proteomes" id="UP001200470"/>
    </source>
</evidence>
<dbReference type="EMBL" id="JADYTN010000008">
    <property type="protein sequence ID" value="MCF2563419.1"/>
    <property type="molecule type" value="Genomic_DNA"/>
</dbReference>
<protein>
    <recommendedName>
        <fullName evidence="3">WG repeat-containing protein</fullName>
    </recommendedName>
</protein>
<gene>
    <name evidence="1" type="ORF">I6E12_04745</name>
</gene>